<organism evidence="2 3">
    <name type="scientific">Oryza meyeriana var. granulata</name>
    <dbReference type="NCBI Taxonomy" id="110450"/>
    <lineage>
        <taxon>Eukaryota</taxon>
        <taxon>Viridiplantae</taxon>
        <taxon>Streptophyta</taxon>
        <taxon>Embryophyta</taxon>
        <taxon>Tracheophyta</taxon>
        <taxon>Spermatophyta</taxon>
        <taxon>Magnoliopsida</taxon>
        <taxon>Liliopsida</taxon>
        <taxon>Poales</taxon>
        <taxon>Poaceae</taxon>
        <taxon>BOP clade</taxon>
        <taxon>Oryzoideae</taxon>
        <taxon>Oryzeae</taxon>
        <taxon>Oryzinae</taxon>
        <taxon>Oryza</taxon>
        <taxon>Oryza meyeriana</taxon>
    </lineage>
</organism>
<keyword evidence="3" id="KW-1185">Reference proteome</keyword>
<evidence type="ECO:0000256" key="1">
    <source>
        <dbReference type="SAM" id="MobiDB-lite"/>
    </source>
</evidence>
<protein>
    <submittedName>
        <fullName evidence="2">Uncharacterized protein</fullName>
    </submittedName>
</protein>
<dbReference type="AlphaFoldDB" id="A0A6G1FEN0"/>
<gene>
    <name evidence="2" type="ORF">E2562_032035</name>
</gene>
<feature type="region of interest" description="Disordered" evidence="1">
    <location>
        <begin position="65"/>
        <end position="94"/>
    </location>
</feature>
<evidence type="ECO:0000313" key="3">
    <source>
        <dbReference type="Proteomes" id="UP000479710"/>
    </source>
</evidence>
<proteinExistence type="predicted"/>
<comment type="caution">
    <text evidence="2">The sequence shown here is derived from an EMBL/GenBank/DDBJ whole genome shotgun (WGS) entry which is preliminary data.</text>
</comment>
<evidence type="ECO:0000313" key="2">
    <source>
        <dbReference type="EMBL" id="KAF0935339.1"/>
    </source>
</evidence>
<name>A0A6G1FEN0_9ORYZ</name>
<reference evidence="2 3" key="1">
    <citation type="submission" date="2019-11" db="EMBL/GenBank/DDBJ databases">
        <title>Whole genome sequence of Oryza granulata.</title>
        <authorList>
            <person name="Li W."/>
        </authorList>
    </citation>
    <scope>NUCLEOTIDE SEQUENCE [LARGE SCALE GENOMIC DNA]</scope>
    <source>
        <strain evidence="3">cv. Menghai</strain>
        <tissue evidence="2">Leaf</tissue>
    </source>
</reference>
<feature type="region of interest" description="Disordered" evidence="1">
    <location>
        <begin position="1"/>
        <end position="53"/>
    </location>
</feature>
<dbReference type="EMBL" id="SPHZ02000001">
    <property type="protein sequence ID" value="KAF0935339.1"/>
    <property type="molecule type" value="Genomic_DNA"/>
</dbReference>
<dbReference type="Proteomes" id="UP000479710">
    <property type="component" value="Unassembled WGS sequence"/>
</dbReference>
<feature type="compositionally biased region" description="Low complexity" evidence="1">
    <location>
        <begin position="15"/>
        <end position="29"/>
    </location>
</feature>
<feature type="compositionally biased region" description="Low complexity" evidence="1">
    <location>
        <begin position="78"/>
        <end position="94"/>
    </location>
</feature>
<accession>A0A6G1FEN0</accession>
<sequence>MSTATIGRRTPPSPASSSRPSSTVATRHPTQPPPDPGAPDLELQQHGWPPRPPLLVTIAKNLASEPPRCHHLSPSITAARSRSSRSEALAARPP</sequence>